<comment type="caution">
    <text evidence="1">The sequence shown here is derived from an EMBL/GenBank/DDBJ whole genome shotgun (WGS) entry which is preliminary data.</text>
</comment>
<dbReference type="RefSeq" id="WP_160984959.1">
    <property type="nucleotide sequence ID" value="NZ_WVTD01000003.1"/>
</dbReference>
<evidence type="ECO:0000313" key="2">
    <source>
        <dbReference type="Proteomes" id="UP000465810"/>
    </source>
</evidence>
<accession>A0A7X4GF26</accession>
<reference evidence="1 2" key="1">
    <citation type="submission" date="2019-12" db="EMBL/GenBank/DDBJ databases">
        <authorList>
            <person name="Feng G."/>
            <person name="Zhu H."/>
        </authorList>
    </citation>
    <scope>NUCLEOTIDE SEQUENCE [LARGE SCALE GENOMIC DNA]</scope>
    <source>
        <strain evidence="1 2">FGD1</strain>
    </source>
</reference>
<dbReference type="EMBL" id="WVTD01000003">
    <property type="protein sequence ID" value="MYL97220.1"/>
    <property type="molecule type" value="Genomic_DNA"/>
</dbReference>
<protein>
    <submittedName>
        <fullName evidence="1">Uncharacterized protein</fullName>
    </submittedName>
</protein>
<dbReference type="AlphaFoldDB" id="A0A7X4GF26"/>
<proteinExistence type="predicted"/>
<keyword evidence="2" id="KW-1185">Reference proteome</keyword>
<gene>
    <name evidence="1" type="ORF">GR702_05470</name>
</gene>
<evidence type="ECO:0000313" key="1">
    <source>
        <dbReference type="EMBL" id="MYL97220.1"/>
    </source>
</evidence>
<organism evidence="1 2">
    <name type="scientific">Novosphingobium silvae</name>
    <dbReference type="NCBI Taxonomy" id="2692619"/>
    <lineage>
        <taxon>Bacteria</taxon>
        <taxon>Pseudomonadati</taxon>
        <taxon>Pseudomonadota</taxon>
        <taxon>Alphaproteobacteria</taxon>
        <taxon>Sphingomonadales</taxon>
        <taxon>Sphingomonadaceae</taxon>
        <taxon>Novosphingobium</taxon>
    </lineage>
</organism>
<dbReference type="Proteomes" id="UP000465810">
    <property type="component" value="Unassembled WGS sequence"/>
</dbReference>
<name>A0A7X4GF26_9SPHN</name>
<sequence length="101" mass="11595">MVDPRTVLSPRDRLKRLRVIHETQHWSLAVCEWEGDPGLLMRWNGDEERPMGHPNSSGNPTWFAVPPELWWPTLSVVGEPERTAAAEWLQGRTPASWLDSI</sequence>